<evidence type="ECO:0000259" key="9">
    <source>
        <dbReference type="Pfam" id="PF08648"/>
    </source>
</evidence>
<dbReference type="InterPro" id="IPR013957">
    <property type="entry name" value="SNRNP27"/>
</dbReference>
<evidence type="ECO:0000256" key="3">
    <source>
        <dbReference type="ARBA" id="ARBA00008218"/>
    </source>
</evidence>
<evidence type="ECO:0000256" key="1">
    <source>
        <dbReference type="ARBA" id="ARBA00003632"/>
    </source>
</evidence>
<keyword evidence="5" id="KW-0507">mRNA processing</keyword>
<name>A0A6B2LGB7_9EUKA</name>
<dbReference type="GO" id="GO:0071011">
    <property type="term" value="C:precatalytic spliceosome"/>
    <property type="evidence" value="ECO:0007669"/>
    <property type="project" value="TreeGrafter"/>
</dbReference>
<reference evidence="10" key="1">
    <citation type="journal article" date="2020" name="J. Eukaryot. Microbiol.">
        <title>De novo Sequencing, Assembly and Annotation of the Transcriptome for the Free-Living Testate Amoeba Arcella intermedia.</title>
        <authorList>
            <person name="Ribeiro G.M."/>
            <person name="Porfirio-Sousa A.L."/>
            <person name="Maurer-Alcala X.X."/>
            <person name="Katz L.A."/>
            <person name="Lahr D.J.G."/>
        </authorList>
    </citation>
    <scope>NUCLEOTIDE SEQUENCE</scope>
</reference>
<evidence type="ECO:0000256" key="5">
    <source>
        <dbReference type="ARBA" id="ARBA00022664"/>
    </source>
</evidence>
<evidence type="ECO:0000256" key="4">
    <source>
        <dbReference type="ARBA" id="ARBA00011825"/>
    </source>
</evidence>
<protein>
    <recommendedName>
        <fullName evidence="9">U4/U6.U5 small nuclear ribonucleoprotein 27kDa protein domain-containing protein</fullName>
    </recommendedName>
</protein>
<keyword evidence="7" id="KW-0539">Nucleus</keyword>
<dbReference type="Pfam" id="PF08648">
    <property type="entry name" value="SNRNP27"/>
    <property type="match status" value="1"/>
</dbReference>
<feature type="compositionally biased region" description="Basic residues" evidence="8">
    <location>
        <begin position="154"/>
        <end position="166"/>
    </location>
</feature>
<comment type="subcellular location">
    <subcellularLocation>
        <location evidence="2">Nucleus</location>
    </subcellularLocation>
</comment>
<comment type="similarity">
    <text evidence="3">Belongs to the SNUT3 family.</text>
</comment>
<dbReference type="PANTHER" id="PTHR31077:SF1">
    <property type="entry name" value="U4_U6.U5 SMALL NUCLEAR RIBONUCLEOPROTEIN 27 KDA PROTEIN"/>
    <property type="match status" value="1"/>
</dbReference>
<evidence type="ECO:0000313" key="10">
    <source>
        <dbReference type="EMBL" id="NDV36113.1"/>
    </source>
</evidence>
<dbReference type="GO" id="GO:0008380">
    <property type="term" value="P:RNA splicing"/>
    <property type="evidence" value="ECO:0007669"/>
    <property type="project" value="UniProtKB-KW"/>
</dbReference>
<feature type="compositionally biased region" description="Basic and acidic residues" evidence="8">
    <location>
        <begin position="1"/>
        <end position="73"/>
    </location>
</feature>
<evidence type="ECO:0000256" key="6">
    <source>
        <dbReference type="ARBA" id="ARBA00023187"/>
    </source>
</evidence>
<dbReference type="PANTHER" id="PTHR31077">
    <property type="entry name" value="U4/U6.U5 SMALL NUCLEAR RIBONUCLEOPROTEIN 27 KDA PROTEIN"/>
    <property type="match status" value="1"/>
</dbReference>
<accession>A0A6B2LGB7</accession>
<evidence type="ECO:0000256" key="2">
    <source>
        <dbReference type="ARBA" id="ARBA00004123"/>
    </source>
</evidence>
<feature type="region of interest" description="Disordered" evidence="8">
    <location>
        <begin position="1"/>
        <end position="87"/>
    </location>
</feature>
<dbReference type="AlphaFoldDB" id="A0A6B2LGB7"/>
<keyword evidence="6" id="KW-0508">mRNA splicing</keyword>
<sequence length="179" mass="20839">MKGESKSLAELPSTKKEQVNENDRKDDRKDKEAPKEKERDKDKDHPKDTPKDKERDKDKEREKERKDKERMKEDEDNSEEGGIDLLARDSSADIAMMKMMGLPCGFNSTKGKHVEGNDWGTARIKSQRLYRQYMNRKGGFNRKLDPDRNVSRDSKKKKGSKTKSKPSKPSNPDKKKRKE</sequence>
<feature type="region of interest" description="Disordered" evidence="8">
    <location>
        <begin position="130"/>
        <end position="179"/>
    </location>
</feature>
<evidence type="ECO:0000256" key="7">
    <source>
        <dbReference type="ARBA" id="ARBA00023242"/>
    </source>
</evidence>
<feature type="domain" description="U4/U6.U5 small nuclear ribonucleoprotein 27kDa protein" evidence="9">
    <location>
        <begin position="93"/>
        <end position="146"/>
    </location>
</feature>
<organism evidence="10">
    <name type="scientific">Arcella intermedia</name>
    <dbReference type="NCBI Taxonomy" id="1963864"/>
    <lineage>
        <taxon>Eukaryota</taxon>
        <taxon>Amoebozoa</taxon>
        <taxon>Tubulinea</taxon>
        <taxon>Elardia</taxon>
        <taxon>Arcellinida</taxon>
        <taxon>Sphaerothecina</taxon>
        <taxon>Arcellidae</taxon>
        <taxon>Arcella</taxon>
    </lineage>
</organism>
<comment type="subunit">
    <text evidence="4">Part of a tri-snRNP complex.</text>
</comment>
<feature type="compositionally biased region" description="Basic and acidic residues" evidence="8">
    <location>
        <begin position="142"/>
        <end position="153"/>
    </location>
</feature>
<proteinExistence type="inferred from homology"/>
<dbReference type="GO" id="GO:0006397">
    <property type="term" value="P:mRNA processing"/>
    <property type="evidence" value="ECO:0007669"/>
    <property type="project" value="UniProtKB-KW"/>
</dbReference>
<evidence type="ECO:0000256" key="8">
    <source>
        <dbReference type="SAM" id="MobiDB-lite"/>
    </source>
</evidence>
<dbReference type="EMBL" id="GIBP01007144">
    <property type="protein sequence ID" value="NDV36113.1"/>
    <property type="molecule type" value="Transcribed_RNA"/>
</dbReference>
<comment type="function">
    <text evidence="1">May play a role in mRNA splicing.</text>
</comment>